<accession>A0A081BDC2</accession>
<keyword evidence="3" id="KW-1185">Reference proteome</keyword>
<comment type="caution">
    <text evidence="2">The sequence shown here is derived from an EMBL/GenBank/DDBJ whole genome shotgun (WGS) entry which is preliminary data.</text>
</comment>
<dbReference type="eggNOG" id="ENOG5033CU7">
    <property type="taxonomic scope" value="Bacteria"/>
</dbReference>
<dbReference type="AlphaFoldDB" id="A0A081BDC2"/>
<evidence type="ECO:0000313" key="3">
    <source>
        <dbReference type="Proteomes" id="UP000028702"/>
    </source>
</evidence>
<gene>
    <name evidence="2" type="ORF">M2A_2539</name>
</gene>
<name>A0A081BDC2_9HYPH</name>
<evidence type="ECO:0000256" key="1">
    <source>
        <dbReference type="SAM" id="Phobius"/>
    </source>
</evidence>
<organism evidence="2 3">
    <name type="scientific">Tepidicaulis marinus</name>
    <dbReference type="NCBI Taxonomy" id="1333998"/>
    <lineage>
        <taxon>Bacteria</taxon>
        <taxon>Pseudomonadati</taxon>
        <taxon>Pseudomonadota</taxon>
        <taxon>Alphaproteobacteria</taxon>
        <taxon>Hyphomicrobiales</taxon>
        <taxon>Parvibaculaceae</taxon>
        <taxon>Tepidicaulis</taxon>
    </lineage>
</organism>
<keyword evidence="1" id="KW-0812">Transmembrane</keyword>
<keyword evidence="1" id="KW-0472">Membrane</keyword>
<evidence type="ECO:0000313" key="2">
    <source>
        <dbReference type="EMBL" id="GAK46040.1"/>
    </source>
</evidence>
<dbReference type="Proteomes" id="UP000028702">
    <property type="component" value="Unassembled WGS sequence"/>
</dbReference>
<protein>
    <submittedName>
        <fullName evidence="2">Conserved protein</fullName>
    </submittedName>
</protein>
<reference evidence="2 3" key="1">
    <citation type="submission" date="2014-07" db="EMBL/GenBank/DDBJ databases">
        <title>Tepidicaulis marinum gen. nov., sp. nov., a novel marine bacterium denitrifying nitrate to nitrous oxide strictly under microaerobic conditions.</title>
        <authorList>
            <person name="Takeuchi M."/>
            <person name="Yamagishi T."/>
            <person name="Kamagata Y."/>
            <person name="Oshima K."/>
            <person name="Hattori M."/>
            <person name="Katayama T."/>
            <person name="Hanada S."/>
            <person name="Tamaki H."/>
            <person name="Marumo K."/>
            <person name="Maeda H."/>
            <person name="Nedachi M."/>
            <person name="Iwasaki W."/>
            <person name="Suwa Y."/>
            <person name="Sakata S."/>
        </authorList>
    </citation>
    <scope>NUCLEOTIDE SEQUENCE [LARGE SCALE GENOMIC DNA]</scope>
    <source>
        <strain evidence="2 3">MA2</strain>
    </source>
</reference>
<sequence>MSKRDWLFFTAVGGFLALALVYAGSLNEHGSASGSYQSAAEIHTEADRIETQFPAAQSLKADPEATQDERERRDLAAQEGMALWAERLFWITFAGVVLLALTFLEAWKTAVAAQEMATITRTSAEKQLRAYISIEDVLLHNFDGPYATLIEVQYRNRGQTPAYNVRRSLKYHVSPSGEVPKDPEDDFLVNAERQGRLGIAPSQGRSVSIPIENRLFDMLKGQISAGRTPMFVVGRFYYRDVFGVERITAFNIRVPGDIDGPLDGAVFMYCDDGNWST</sequence>
<feature type="transmembrane region" description="Helical" evidence="1">
    <location>
        <begin position="88"/>
        <end position="107"/>
    </location>
</feature>
<proteinExistence type="predicted"/>
<keyword evidence="1" id="KW-1133">Transmembrane helix</keyword>
<dbReference type="RefSeq" id="WP_156101758.1">
    <property type="nucleotide sequence ID" value="NZ_BBIO01000014.1"/>
</dbReference>
<dbReference type="EMBL" id="BBIO01000014">
    <property type="protein sequence ID" value="GAK46040.1"/>
    <property type="molecule type" value="Genomic_DNA"/>
</dbReference>